<accession>A0ABD0J4T1</accession>
<protein>
    <submittedName>
        <fullName evidence="1">Uncharacterized protein</fullName>
    </submittedName>
</protein>
<organism evidence="1 2">
    <name type="scientific">Batillaria attramentaria</name>
    <dbReference type="NCBI Taxonomy" id="370345"/>
    <lineage>
        <taxon>Eukaryota</taxon>
        <taxon>Metazoa</taxon>
        <taxon>Spiralia</taxon>
        <taxon>Lophotrochozoa</taxon>
        <taxon>Mollusca</taxon>
        <taxon>Gastropoda</taxon>
        <taxon>Caenogastropoda</taxon>
        <taxon>Sorbeoconcha</taxon>
        <taxon>Cerithioidea</taxon>
        <taxon>Batillariidae</taxon>
        <taxon>Batillaria</taxon>
    </lineage>
</organism>
<evidence type="ECO:0000313" key="1">
    <source>
        <dbReference type="EMBL" id="KAK7460325.1"/>
    </source>
</evidence>
<dbReference type="Proteomes" id="UP001519460">
    <property type="component" value="Unassembled WGS sequence"/>
</dbReference>
<evidence type="ECO:0000313" key="2">
    <source>
        <dbReference type="Proteomes" id="UP001519460"/>
    </source>
</evidence>
<dbReference type="AlphaFoldDB" id="A0ABD0J4T1"/>
<reference evidence="1 2" key="1">
    <citation type="journal article" date="2023" name="Sci. Data">
        <title>Genome assembly of the Korean intertidal mud-creeper Batillaria attramentaria.</title>
        <authorList>
            <person name="Patra A.K."/>
            <person name="Ho P.T."/>
            <person name="Jun S."/>
            <person name="Lee S.J."/>
            <person name="Kim Y."/>
            <person name="Won Y.J."/>
        </authorList>
    </citation>
    <scope>NUCLEOTIDE SEQUENCE [LARGE SCALE GENOMIC DNA]</scope>
    <source>
        <strain evidence="1">Wonlab-2016</strain>
    </source>
</reference>
<proteinExistence type="predicted"/>
<gene>
    <name evidence="1" type="ORF">BaRGS_00038913</name>
</gene>
<comment type="caution">
    <text evidence="1">The sequence shown here is derived from an EMBL/GenBank/DDBJ whole genome shotgun (WGS) entry which is preliminary data.</text>
</comment>
<sequence length="86" mass="9386">IDRDDLALTKPPPSGNIFGIDCHKGHQPAHTLASSVISGHLTISTDRPRIYIDSDPAIGPAFFLGKMECESEKPDTDKKSRSLEKL</sequence>
<keyword evidence="2" id="KW-1185">Reference proteome</keyword>
<feature type="non-terminal residue" evidence="1">
    <location>
        <position position="86"/>
    </location>
</feature>
<name>A0ABD0J4T1_9CAEN</name>
<dbReference type="EMBL" id="JACVVK020000652">
    <property type="protein sequence ID" value="KAK7460325.1"/>
    <property type="molecule type" value="Genomic_DNA"/>
</dbReference>
<feature type="non-terminal residue" evidence="1">
    <location>
        <position position="1"/>
    </location>
</feature>